<accession>A0A1J3HGE3</accession>
<evidence type="ECO:0000313" key="1">
    <source>
        <dbReference type="EMBL" id="JAU67290.1"/>
    </source>
</evidence>
<dbReference type="AlphaFoldDB" id="A0A1J3HGE3"/>
<organism evidence="1">
    <name type="scientific">Noccaea caerulescens</name>
    <name type="common">Alpine penny-cress</name>
    <name type="synonym">Thlaspi caerulescens</name>
    <dbReference type="NCBI Taxonomy" id="107243"/>
    <lineage>
        <taxon>Eukaryota</taxon>
        <taxon>Viridiplantae</taxon>
        <taxon>Streptophyta</taxon>
        <taxon>Embryophyta</taxon>
        <taxon>Tracheophyta</taxon>
        <taxon>Spermatophyta</taxon>
        <taxon>Magnoliopsida</taxon>
        <taxon>eudicotyledons</taxon>
        <taxon>Gunneridae</taxon>
        <taxon>Pentapetalae</taxon>
        <taxon>rosids</taxon>
        <taxon>malvids</taxon>
        <taxon>Brassicales</taxon>
        <taxon>Brassicaceae</taxon>
        <taxon>Coluteocarpeae</taxon>
        <taxon>Noccaea</taxon>
    </lineage>
</organism>
<gene>
    <name evidence="1" type="ORF">LE_TR2928_c0_g1_i1_g.8620</name>
</gene>
<name>A0A1J3HGE3_NOCCA</name>
<proteinExistence type="predicted"/>
<protein>
    <submittedName>
        <fullName evidence="1">Uncharacterized protein</fullName>
    </submittedName>
</protein>
<sequence length="199" mass="22020">MLDSWIMLMMKDNKGLGVKETVNISGSLCQQLTNVSLEKSLLQFGRIANLDKVEVYFGEDACTSPAGMYSFRNEISALSWILSLIPVSCKLEALRAAVTSRISEVAGGEKEEARVDDSYRCQKESRIVQWGQDNGVKTKLQIAPKLSGCFFSVTNLKNNNEEKKCLSVFLFGIEIDGYGRGAMTLLVDDVFLELESGII</sequence>
<reference evidence="1" key="1">
    <citation type="submission" date="2016-07" db="EMBL/GenBank/DDBJ databases">
        <title>De novo transcriptome assembly of four accessions of the metal hyperaccumulator plant Noccaea caerulescens.</title>
        <authorList>
            <person name="Blande D."/>
            <person name="Halimaa P."/>
            <person name="Tervahauta A.I."/>
            <person name="Aarts M.G."/>
            <person name="Karenlampi S.O."/>
        </authorList>
    </citation>
    <scope>NUCLEOTIDE SEQUENCE</scope>
</reference>
<dbReference type="EMBL" id="GEVL01010051">
    <property type="protein sequence ID" value="JAU67290.1"/>
    <property type="molecule type" value="Transcribed_RNA"/>
</dbReference>